<protein>
    <submittedName>
        <fullName evidence="2">Uncharacterized protein</fullName>
    </submittedName>
</protein>
<dbReference type="EMBL" id="HBIV01047493">
    <property type="protein sequence ID" value="CAE0681243.1"/>
    <property type="molecule type" value="Transcribed_RNA"/>
</dbReference>
<accession>A0A7S3ZES6</accession>
<evidence type="ECO:0000313" key="2">
    <source>
        <dbReference type="EMBL" id="CAE0681243.1"/>
    </source>
</evidence>
<dbReference type="AlphaFoldDB" id="A0A7S3ZES6"/>
<name>A0A7S3ZES6_9EUKA</name>
<proteinExistence type="predicted"/>
<feature type="region of interest" description="Disordered" evidence="1">
    <location>
        <begin position="1"/>
        <end position="25"/>
    </location>
</feature>
<evidence type="ECO:0000256" key="1">
    <source>
        <dbReference type="SAM" id="MobiDB-lite"/>
    </source>
</evidence>
<feature type="compositionally biased region" description="Basic residues" evidence="1">
    <location>
        <begin position="12"/>
        <end position="22"/>
    </location>
</feature>
<sequence>MAAPVGPWMEPRRRRRGRNRRAMHIDEPKQENQLNLEDFGSGDAKALIRSNKDLEQYCRRLWGCNMERWPPAHLWPLLLGKILEACIANKPWPLSAVETGGVPWRIVLEMKQGERKHKIHNDGSTEKLEICPSDILKSGDCGVAMADAAAAADNKSNNGGGTDSSHAVAEIEDDDDGGSWVLMDEGGEDGDNDSENEWVIMNVSSDSEGDLRRGKPERAVEEAILGTPVDVVEPATTCNGENRTGLLDRMHSSAVFPAFCSFLGPKELASLVGTCSSEAERR</sequence>
<gene>
    <name evidence="2" type="ORF">LGLO00237_LOCUS33030</name>
</gene>
<reference evidence="2" key="1">
    <citation type="submission" date="2021-01" db="EMBL/GenBank/DDBJ databases">
        <authorList>
            <person name="Corre E."/>
            <person name="Pelletier E."/>
            <person name="Niang G."/>
            <person name="Scheremetjew M."/>
            <person name="Finn R."/>
            <person name="Kale V."/>
            <person name="Holt S."/>
            <person name="Cochrane G."/>
            <person name="Meng A."/>
            <person name="Brown T."/>
            <person name="Cohen L."/>
        </authorList>
    </citation>
    <scope>NUCLEOTIDE SEQUENCE</scope>
    <source>
        <strain evidence="2">CCCM811</strain>
    </source>
</reference>
<feature type="region of interest" description="Disordered" evidence="1">
    <location>
        <begin position="153"/>
        <end position="195"/>
    </location>
</feature>
<organism evidence="2">
    <name type="scientific">Lotharella globosa</name>
    <dbReference type="NCBI Taxonomy" id="91324"/>
    <lineage>
        <taxon>Eukaryota</taxon>
        <taxon>Sar</taxon>
        <taxon>Rhizaria</taxon>
        <taxon>Cercozoa</taxon>
        <taxon>Chlorarachniophyceae</taxon>
        <taxon>Lotharella</taxon>
    </lineage>
</organism>
<feature type="compositionally biased region" description="Acidic residues" evidence="1">
    <location>
        <begin position="185"/>
        <end position="195"/>
    </location>
</feature>